<evidence type="ECO:0000313" key="24">
    <source>
        <dbReference type="EMBL" id="ROJ92222.1"/>
    </source>
</evidence>
<evidence type="ECO:0000256" key="18">
    <source>
        <dbReference type="ARBA" id="ARBA00047899"/>
    </source>
</evidence>
<name>A0A3N0XW84_ANAGA</name>
<evidence type="ECO:0000256" key="9">
    <source>
        <dbReference type="ARBA" id="ARBA00022679"/>
    </source>
</evidence>
<dbReference type="InterPro" id="IPR000719">
    <property type="entry name" value="Prot_kinase_dom"/>
</dbReference>
<evidence type="ECO:0000256" key="11">
    <source>
        <dbReference type="ARBA" id="ARBA00022777"/>
    </source>
</evidence>
<evidence type="ECO:0000256" key="19">
    <source>
        <dbReference type="ARBA" id="ARBA00048679"/>
    </source>
</evidence>
<dbReference type="PROSITE" id="PS00070">
    <property type="entry name" value="ALDEHYDE_DEHYDR_CYS"/>
    <property type="match status" value="1"/>
</dbReference>
<dbReference type="PANTHER" id="PTHR11699">
    <property type="entry name" value="ALDEHYDE DEHYDROGENASE-RELATED"/>
    <property type="match status" value="1"/>
</dbReference>
<dbReference type="PROSITE" id="PS50011">
    <property type="entry name" value="PROTEIN_KINASE_DOM"/>
    <property type="match status" value="1"/>
</dbReference>
<dbReference type="SUPFAM" id="SSF53720">
    <property type="entry name" value="ALDH-like"/>
    <property type="match status" value="1"/>
</dbReference>
<keyword evidence="25" id="KW-1185">Reference proteome</keyword>
<dbReference type="Gene3D" id="1.10.510.10">
    <property type="entry name" value="Transferase(Phosphotransferase) domain 1"/>
    <property type="match status" value="1"/>
</dbReference>
<evidence type="ECO:0000256" key="14">
    <source>
        <dbReference type="ARBA" id="ARBA00023027"/>
    </source>
</evidence>
<keyword evidence="7" id="KW-0723">Serine/threonine-protein kinase</keyword>
<dbReference type="GO" id="GO:0007265">
    <property type="term" value="P:Ras protein signal transduction"/>
    <property type="evidence" value="ECO:0007669"/>
    <property type="project" value="UniProtKB-ARBA"/>
</dbReference>
<dbReference type="GO" id="GO:0090400">
    <property type="term" value="P:stress-induced premature senescence"/>
    <property type="evidence" value="ECO:0007669"/>
    <property type="project" value="UniProtKB-ARBA"/>
</dbReference>
<dbReference type="FunFam" id="4.10.1170.10:FF:000002">
    <property type="entry name" value="MAP kinase-activated protein kinase 5"/>
    <property type="match status" value="1"/>
</dbReference>
<keyword evidence="11 24" id="KW-0418">Kinase</keyword>
<dbReference type="EC" id="2.7.11.1" evidence="5"/>
<dbReference type="FunFam" id="1.10.510.10:FF:000179">
    <property type="entry name" value="MAP kinase-activated protein kinase 5 isoform X1"/>
    <property type="match status" value="1"/>
</dbReference>
<evidence type="ECO:0000256" key="22">
    <source>
        <dbReference type="RuleBase" id="RU003345"/>
    </source>
</evidence>
<comment type="similarity">
    <text evidence="4 22">Belongs to the aldehyde dehydrogenase family.</text>
</comment>
<evidence type="ECO:0000256" key="7">
    <source>
        <dbReference type="ARBA" id="ARBA00022527"/>
    </source>
</evidence>
<keyword evidence="15" id="KW-0175">Coiled coil</keyword>
<keyword evidence="13 22" id="KW-0560">Oxidoreductase</keyword>
<dbReference type="Gene3D" id="3.40.605.10">
    <property type="entry name" value="Aldehyde Dehydrogenase, Chain A, domain 1"/>
    <property type="match status" value="1"/>
</dbReference>
<dbReference type="FunFam" id="3.40.309.10:FF:000001">
    <property type="entry name" value="Mitochondrial aldehyde dehydrogenase 2"/>
    <property type="match status" value="1"/>
</dbReference>
<evidence type="ECO:0000256" key="4">
    <source>
        <dbReference type="ARBA" id="ARBA00009986"/>
    </source>
</evidence>
<proteinExistence type="inferred from homology"/>
<dbReference type="Pfam" id="PF00069">
    <property type="entry name" value="Pkinase"/>
    <property type="match status" value="1"/>
</dbReference>
<dbReference type="InterPro" id="IPR016161">
    <property type="entry name" value="Ald_DH/histidinol_DH"/>
</dbReference>
<feature type="active site" evidence="21">
    <location>
        <position position="284"/>
    </location>
</feature>
<dbReference type="GO" id="GO:0005524">
    <property type="term" value="F:ATP binding"/>
    <property type="evidence" value="ECO:0007669"/>
    <property type="project" value="UniProtKB-KW"/>
</dbReference>
<keyword evidence="8" id="KW-0597">Phosphoprotein</keyword>
<dbReference type="InterPro" id="IPR029510">
    <property type="entry name" value="Ald_DH_CS_GLU"/>
</dbReference>
<comment type="catalytic activity">
    <reaction evidence="18">
        <text>L-threonyl-[protein] + ATP = O-phospho-L-threonyl-[protein] + ADP + H(+)</text>
        <dbReference type="Rhea" id="RHEA:46608"/>
        <dbReference type="Rhea" id="RHEA-COMP:11060"/>
        <dbReference type="Rhea" id="RHEA-COMP:11605"/>
        <dbReference type="ChEBI" id="CHEBI:15378"/>
        <dbReference type="ChEBI" id="CHEBI:30013"/>
        <dbReference type="ChEBI" id="CHEBI:30616"/>
        <dbReference type="ChEBI" id="CHEBI:61977"/>
        <dbReference type="ChEBI" id="CHEBI:456216"/>
        <dbReference type="EC" id="2.7.11.1"/>
    </reaction>
</comment>
<dbReference type="GO" id="GO:0005737">
    <property type="term" value="C:cytoplasm"/>
    <property type="evidence" value="ECO:0007669"/>
    <property type="project" value="UniProtKB-SubCell"/>
</dbReference>
<keyword evidence="16" id="KW-0539">Nucleus</keyword>
<keyword evidence="10" id="KW-0547">Nucleotide-binding</keyword>
<dbReference type="PROSITE" id="PS00108">
    <property type="entry name" value="PROTEIN_KINASE_ST"/>
    <property type="match status" value="1"/>
</dbReference>
<dbReference type="GO" id="GO:0005634">
    <property type="term" value="C:nucleus"/>
    <property type="evidence" value="ECO:0007669"/>
    <property type="project" value="UniProtKB-SubCell"/>
</dbReference>
<evidence type="ECO:0000256" key="15">
    <source>
        <dbReference type="ARBA" id="ARBA00023054"/>
    </source>
</evidence>
<evidence type="ECO:0000256" key="2">
    <source>
        <dbReference type="ARBA" id="ARBA00004496"/>
    </source>
</evidence>
<dbReference type="InterPro" id="IPR016163">
    <property type="entry name" value="Ald_DH_C"/>
</dbReference>
<dbReference type="Proteomes" id="UP000281406">
    <property type="component" value="Unassembled WGS sequence"/>
</dbReference>
<keyword evidence="14" id="KW-0520">NAD</keyword>
<organism evidence="24 25">
    <name type="scientific">Anabarilius grahami</name>
    <name type="common">Kanglang fish</name>
    <name type="synonym">Barilius grahami</name>
    <dbReference type="NCBI Taxonomy" id="495550"/>
    <lineage>
        <taxon>Eukaryota</taxon>
        <taxon>Metazoa</taxon>
        <taxon>Chordata</taxon>
        <taxon>Craniata</taxon>
        <taxon>Vertebrata</taxon>
        <taxon>Euteleostomi</taxon>
        <taxon>Actinopterygii</taxon>
        <taxon>Neopterygii</taxon>
        <taxon>Teleostei</taxon>
        <taxon>Ostariophysi</taxon>
        <taxon>Cypriniformes</taxon>
        <taxon>Xenocyprididae</taxon>
        <taxon>Xenocypridinae</taxon>
        <taxon>Xenocypridinae incertae sedis</taxon>
        <taxon>Anabarilius</taxon>
    </lineage>
</organism>
<evidence type="ECO:0000256" key="3">
    <source>
        <dbReference type="ARBA" id="ARBA00006692"/>
    </source>
</evidence>
<evidence type="ECO:0000256" key="10">
    <source>
        <dbReference type="ARBA" id="ARBA00022741"/>
    </source>
</evidence>
<comment type="subcellular location">
    <subcellularLocation>
        <location evidence="2">Cytoplasm</location>
    </subcellularLocation>
    <subcellularLocation>
        <location evidence="1">Nucleus</location>
    </subcellularLocation>
</comment>
<dbReference type="FunFam" id="3.40.605.10:FF:000029">
    <property type="entry name" value="Aldehyde dehydrogenase, mitochondrial"/>
    <property type="match status" value="1"/>
</dbReference>
<evidence type="ECO:0000313" key="25">
    <source>
        <dbReference type="Proteomes" id="UP000281406"/>
    </source>
</evidence>
<dbReference type="EMBL" id="RJVU01058834">
    <property type="protein sequence ID" value="ROJ92222.1"/>
    <property type="molecule type" value="Genomic_DNA"/>
</dbReference>
<dbReference type="GO" id="GO:0002039">
    <property type="term" value="F:p53 binding"/>
    <property type="evidence" value="ECO:0007669"/>
    <property type="project" value="UniProtKB-ARBA"/>
</dbReference>
<protein>
    <recommendedName>
        <fullName evidence="20">MAP kinase-activated protein kinase 5</fullName>
        <ecNumber evidence="17">1.2.1.3</ecNumber>
        <ecNumber evidence="5">2.7.11.1</ecNumber>
    </recommendedName>
</protein>
<gene>
    <name evidence="24" type="ORF">DPX16_7108</name>
</gene>
<keyword evidence="9" id="KW-0808">Transferase</keyword>
<dbReference type="EC" id="1.2.1.3" evidence="17"/>
<dbReference type="InterPro" id="IPR016160">
    <property type="entry name" value="Ald_DH_CS_CYS"/>
</dbReference>
<dbReference type="Gene3D" id="4.10.1170.10">
    <property type="entry name" value="MAP kinase activated protein kinase 2"/>
    <property type="match status" value="1"/>
</dbReference>
<dbReference type="SMART" id="SM00220">
    <property type="entry name" value="S_TKc"/>
    <property type="match status" value="1"/>
</dbReference>
<accession>A0A3N0XW84</accession>
<dbReference type="GO" id="GO:1902531">
    <property type="term" value="P:regulation of intracellular signal transduction"/>
    <property type="evidence" value="ECO:0007669"/>
    <property type="project" value="UniProtKB-ARBA"/>
</dbReference>
<evidence type="ECO:0000256" key="8">
    <source>
        <dbReference type="ARBA" id="ARBA00022553"/>
    </source>
</evidence>
<dbReference type="AlphaFoldDB" id="A0A3N0XW84"/>
<dbReference type="SUPFAM" id="SSF56112">
    <property type="entry name" value="Protein kinase-like (PK-like)"/>
    <property type="match status" value="1"/>
</dbReference>
<dbReference type="InterPro" id="IPR011009">
    <property type="entry name" value="Kinase-like_dom_sf"/>
</dbReference>
<evidence type="ECO:0000259" key="23">
    <source>
        <dbReference type="PROSITE" id="PS50011"/>
    </source>
</evidence>
<dbReference type="GO" id="GO:0004029">
    <property type="term" value="F:aldehyde dehydrogenase (NAD+) activity"/>
    <property type="evidence" value="ECO:0007669"/>
    <property type="project" value="UniProtKB-EC"/>
</dbReference>
<dbReference type="FunFam" id="3.40.605.10:FF:000026">
    <property type="entry name" value="Aldehyde dehydrogenase, putative"/>
    <property type="match status" value="1"/>
</dbReference>
<dbReference type="PROSITE" id="PS00687">
    <property type="entry name" value="ALDEHYDE_DEHYDR_GLU"/>
    <property type="match status" value="1"/>
</dbReference>
<dbReference type="Gene3D" id="3.40.309.10">
    <property type="entry name" value="Aldehyde Dehydrogenase, Chain A, domain 2"/>
    <property type="match status" value="1"/>
</dbReference>
<evidence type="ECO:0000256" key="6">
    <source>
        <dbReference type="ARBA" id="ARBA00022490"/>
    </source>
</evidence>
<evidence type="ECO:0000256" key="16">
    <source>
        <dbReference type="ARBA" id="ARBA00023242"/>
    </source>
</evidence>
<comment type="similarity">
    <text evidence="3">Belongs to the protein kinase superfamily. CAMK Ser/Thr protein kinase family.</text>
</comment>
<feature type="domain" description="Protein kinase" evidence="23">
    <location>
        <begin position="516"/>
        <end position="798"/>
    </location>
</feature>
<dbReference type="GO" id="GO:0004674">
    <property type="term" value="F:protein serine/threonine kinase activity"/>
    <property type="evidence" value="ECO:0007669"/>
    <property type="project" value="UniProtKB-KW"/>
</dbReference>
<dbReference type="Gene3D" id="3.30.200.20">
    <property type="entry name" value="Phosphorylase Kinase, domain 1"/>
    <property type="match status" value="1"/>
</dbReference>
<comment type="caution">
    <text evidence="24">The sequence shown here is derived from an EMBL/GenBank/DDBJ whole genome shotgun (WGS) entry which is preliminary data.</text>
</comment>
<dbReference type="InterPro" id="IPR008271">
    <property type="entry name" value="Ser/Thr_kinase_AS"/>
</dbReference>
<evidence type="ECO:0000256" key="13">
    <source>
        <dbReference type="ARBA" id="ARBA00023002"/>
    </source>
</evidence>
<keyword evidence="12" id="KW-0067">ATP-binding</keyword>
<dbReference type="Pfam" id="PF00171">
    <property type="entry name" value="Aldedh"/>
    <property type="match status" value="1"/>
</dbReference>
<dbReference type="OrthoDB" id="310895at2759"/>
<evidence type="ECO:0000256" key="20">
    <source>
        <dbReference type="ARBA" id="ARBA00074386"/>
    </source>
</evidence>
<evidence type="ECO:0000256" key="21">
    <source>
        <dbReference type="PROSITE-ProRule" id="PRU10007"/>
    </source>
</evidence>
<evidence type="ECO:0000256" key="1">
    <source>
        <dbReference type="ARBA" id="ARBA00004123"/>
    </source>
</evidence>
<evidence type="ECO:0000256" key="5">
    <source>
        <dbReference type="ARBA" id="ARBA00012513"/>
    </source>
</evidence>
<dbReference type="InterPro" id="IPR015590">
    <property type="entry name" value="Aldehyde_DH_dom"/>
</dbReference>
<comment type="catalytic activity">
    <reaction evidence="19">
        <text>L-seryl-[protein] + ATP = O-phospho-L-seryl-[protein] + ADP + H(+)</text>
        <dbReference type="Rhea" id="RHEA:17989"/>
        <dbReference type="Rhea" id="RHEA-COMP:9863"/>
        <dbReference type="Rhea" id="RHEA-COMP:11604"/>
        <dbReference type="ChEBI" id="CHEBI:15378"/>
        <dbReference type="ChEBI" id="CHEBI:29999"/>
        <dbReference type="ChEBI" id="CHEBI:30616"/>
        <dbReference type="ChEBI" id="CHEBI:83421"/>
        <dbReference type="ChEBI" id="CHEBI:456216"/>
        <dbReference type="EC" id="2.7.11.1"/>
    </reaction>
</comment>
<dbReference type="InterPro" id="IPR027442">
    <property type="entry name" value="MAPKAPK_C"/>
</dbReference>
<evidence type="ECO:0000256" key="17">
    <source>
        <dbReference type="ARBA" id="ARBA00024226"/>
    </source>
</evidence>
<evidence type="ECO:0000256" key="12">
    <source>
        <dbReference type="ARBA" id="ARBA00022840"/>
    </source>
</evidence>
<keyword evidence="6" id="KW-0963">Cytoplasm</keyword>
<dbReference type="FunFam" id="3.30.200.20:FF:000209">
    <property type="entry name" value="MAP kinase-activated protein kinase 5 isoform X1"/>
    <property type="match status" value="1"/>
</dbReference>
<sequence>MLRTVFSRTFPQVFRVSACQHSSIPAPNIQPDVYFSKIFINNEWHDAESKKTFPTINPASGEVICQVAEGDKADVEKAVKAAKDAFKLGSPWRRMDASDRGLLLSRLADCIERDAAYLAELETLDNGKPYAISYSVDVPMVVKCLRYYAGWADKWEGKTIPIDGDYFCYTRHEPVGVCGQIIPWNFPLLMQAWKLGPALATGNTVVMKVAEQTPLTALYVANLIKEVGFPAGVVNIIPGMGPTAGAAIASHMDVDKVAFTGSTDVGHLIQRASSTSNLKKVTLELGGKSPNIILSDANMEEAVEQSHFALFFNQGQCCCAGSRTYVQESIYDEFVERSVERAKKRVVGDPFDLKTEQGPQVDEEQFQKILGYISSGKREGAKLMCGGGAAADRGYFIQPTVFGDVKDDMTIAREEIFGPVMQILKFKSLEEVIERANDSKYGLAAAVFTQNLDKAHYISNSLRAGTVWINCYDVFGAQAPFGGYKASGIGRELGQYGLDNYTEVKTETSILEEYNINWTQKLGAGISGPVRVCVKKSTQERFALKILIDRPKARNEVRLHMMCASHTNIVKIMEVYANSVQFPHESSPRARLLIVMEMMEGGELFHRISQHKHFTEKMASQVTKQISLALQHCHSLNIAHRDLKPENLLFKDNSLDAPVKLCDFGFAKIDQGDLMTPQFTPYYVAPQVLEAQRRHQKEKSGIIPTSPTPYTYNKSCDLWSLGVIVYVMLCGYPPFYSKHHSRTIPKDMRKKIMTGSFDFPEEEWSQISEMAKDIVRKLLKVKPEERLTIEGVLAHPWLNCTEALDNVLPSAQMMMDKAVVAGIQQAHAEQLANMRIQDLNLSLKPLNSVNNPILRKRKLLGTKPSDELFINDPENEAEDTNVALEKLRDVIAQCILPQAGDNEDEKLNEVMHEAWRFNRDCKLLRDGLQGLSWDGRSFSDKVDRLKLAEIVKQAIEEKTNLQDSQ</sequence>
<dbReference type="InterPro" id="IPR016162">
    <property type="entry name" value="Ald_DH_N"/>
</dbReference>
<dbReference type="CDD" id="cd14171">
    <property type="entry name" value="STKc_MAPKAPK5"/>
    <property type="match status" value="1"/>
</dbReference>
<dbReference type="CDD" id="cd07141">
    <property type="entry name" value="ALDH_F1AB_F2_RALDH1"/>
    <property type="match status" value="1"/>
</dbReference>
<reference evidence="24 25" key="1">
    <citation type="submission" date="2018-10" db="EMBL/GenBank/DDBJ databases">
        <title>Genome assembly for a Yunnan-Guizhou Plateau 3E fish, Anabarilius grahami (Regan), and its evolutionary and genetic applications.</title>
        <authorList>
            <person name="Jiang W."/>
        </authorList>
    </citation>
    <scope>NUCLEOTIDE SEQUENCE [LARGE SCALE GENOMIC DNA]</scope>
    <source>
        <strain evidence="24">AG-KIZ</strain>
        <tissue evidence="24">Muscle</tissue>
    </source>
</reference>